<dbReference type="EMBL" id="KN880766">
    <property type="protein sequence ID" value="KIY62604.1"/>
    <property type="molecule type" value="Genomic_DNA"/>
</dbReference>
<organism evidence="2 3">
    <name type="scientific">Cylindrobasidium torrendii FP15055 ss-10</name>
    <dbReference type="NCBI Taxonomy" id="1314674"/>
    <lineage>
        <taxon>Eukaryota</taxon>
        <taxon>Fungi</taxon>
        <taxon>Dikarya</taxon>
        <taxon>Basidiomycota</taxon>
        <taxon>Agaricomycotina</taxon>
        <taxon>Agaricomycetes</taxon>
        <taxon>Agaricomycetidae</taxon>
        <taxon>Agaricales</taxon>
        <taxon>Marasmiineae</taxon>
        <taxon>Physalacriaceae</taxon>
        <taxon>Cylindrobasidium</taxon>
    </lineage>
</organism>
<dbReference type="Proteomes" id="UP000054007">
    <property type="component" value="Unassembled WGS sequence"/>
</dbReference>
<gene>
    <name evidence="2" type="ORF">CYLTODRAFT_494527</name>
</gene>
<feature type="region of interest" description="Disordered" evidence="1">
    <location>
        <begin position="101"/>
        <end position="146"/>
    </location>
</feature>
<evidence type="ECO:0000313" key="3">
    <source>
        <dbReference type="Proteomes" id="UP000054007"/>
    </source>
</evidence>
<proteinExistence type="predicted"/>
<dbReference type="AlphaFoldDB" id="A0A0D7AXK3"/>
<reference evidence="2 3" key="1">
    <citation type="journal article" date="2015" name="Fungal Genet. Biol.">
        <title>Evolution of novel wood decay mechanisms in Agaricales revealed by the genome sequences of Fistulina hepatica and Cylindrobasidium torrendii.</title>
        <authorList>
            <person name="Floudas D."/>
            <person name="Held B.W."/>
            <person name="Riley R."/>
            <person name="Nagy L.G."/>
            <person name="Koehler G."/>
            <person name="Ransdell A.S."/>
            <person name="Younus H."/>
            <person name="Chow J."/>
            <person name="Chiniquy J."/>
            <person name="Lipzen A."/>
            <person name="Tritt A."/>
            <person name="Sun H."/>
            <person name="Haridas S."/>
            <person name="LaButti K."/>
            <person name="Ohm R.A."/>
            <person name="Kues U."/>
            <person name="Blanchette R.A."/>
            <person name="Grigoriev I.V."/>
            <person name="Minto R.E."/>
            <person name="Hibbett D.S."/>
        </authorList>
    </citation>
    <scope>NUCLEOTIDE SEQUENCE [LARGE SCALE GENOMIC DNA]</scope>
    <source>
        <strain evidence="2 3">FP15055 ss-10</strain>
    </source>
</reference>
<keyword evidence="3" id="KW-1185">Reference proteome</keyword>
<feature type="region of interest" description="Disordered" evidence="1">
    <location>
        <begin position="268"/>
        <end position="289"/>
    </location>
</feature>
<sequence>MLLFSKALLNQACVLVPTHNILPPFYYPPRIGSTIVGIHPDFCLFTALSSTDMDAFQIPGAFPGTWDDYDYDMPEREHGLAANTDAPPIPPRSQARLVPSHSDNFPTATGTENLNEGPAVASGSNMLRSSGSRKSSGSLKSAKVFRGEKSSDSLKSAFRMDAVRVVSAELLGLGVAAQRKRQTQPPAGMVKKMVTNIEAGPASNYTVPDILVQGPSPDNSLGILHQSTHGQVGVDVGVGSSSHTSQHNPVPFPRSGHVKPVYKKVDKDIASSSKSPEPHRATWPHARPDGPVLLLGPPVPSLRAIRDNDSFAEVYCEDGNSSFAALDGMSPDVSPTSIEVPLEQMSSLCHVPNTVVNSSVPHFMNGPQMPNHQMVSPRDLDPRVNMRMFDAGEMQYIMKSENFPDGVNITLAIQDFLQLRERTMSDCKRLRMANAKCGPIGRGYVYLSEKYNKPTYELMSRRHIRMVNDYARRAGKGKARGY</sequence>
<evidence type="ECO:0000256" key="1">
    <source>
        <dbReference type="SAM" id="MobiDB-lite"/>
    </source>
</evidence>
<protein>
    <submittedName>
        <fullName evidence="2">Uncharacterized protein</fullName>
    </submittedName>
</protein>
<evidence type="ECO:0000313" key="2">
    <source>
        <dbReference type="EMBL" id="KIY62604.1"/>
    </source>
</evidence>
<name>A0A0D7AXK3_9AGAR</name>
<feature type="compositionally biased region" description="Polar residues" evidence="1">
    <location>
        <begin position="101"/>
        <end position="114"/>
    </location>
</feature>
<feature type="compositionally biased region" description="Low complexity" evidence="1">
    <location>
        <begin position="127"/>
        <end position="141"/>
    </location>
</feature>
<accession>A0A0D7AXK3</accession>
<feature type="region of interest" description="Disordered" evidence="1">
    <location>
        <begin position="239"/>
        <end position="258"/>
    </location>
</feature>